<sequence>MLGGVLTAALLEVSCASVTYNVAARVDSRVRSNEAVTEDAPSIAGDTDITPTLGLEWREGNTSLQLDYAPRISMREITVQPRTEIQHMGRLAANWRPERGLTLRLGEELVLGAVNLFTTDVTPLPDTGGSDPDGPLRPPEDGGPLQPLPQTDTVYFLSSTSTLTATTSALGRRWNLSGSTGFSISGGLDGAAREAVPMQYGPRFDVSLSHALSSLSAITTSAAVNYSRFSTGANNTVVSLTESWGTRLSRRTSLQAGAGVSVVNSLEAPTTGGDDEPTGEATTDAPRTELLPNLTFSVGHRVPSRTADFNGTLSVRVTPFVDRLTGRVYPRADLTLGGTWALGPRVRVSPSTGTAFAVGGATGDRIVTGGMTASWMLTRWVSVDADARTTWSRSPELPAARLNWAASLGLSVRQTGIL</sequence>
<proteinExistence type="predicted"/>
<feature type="region of interest" description="Disordered" evidence="1">
    <location>
        <begin position="265"/>
        <end position="285"/>
    </location>
</feature>
<dbReference type="Proteomes" id="UP000662747">
    <property type="component" value="Chromosome"/>
</dbReference>
<dbReference type="EMBL" id="CP071090">
    <property type="protein sequence ID" value="QSQ21565.1"/>
    <property type="molecule type" value="Genomic_DNA"/>
</dbReference>
<dbReference type="RefSeq" id="WP_206723142.1">
    <property type="nucleotide sequence ID" value="NZ_CP071090.1"/>
</dbReference>
<keyword evidence="3" id="KW-1185">Reference proteome</keyword>
<reference evidence="2 3" key="1">
    <citation type="submission" date="2021-02" db="EMBL/GenBank/DDBJ databases">
        <title>De Novo genome assembly of isolated myxobacteria.</title>
        <authorList>
            <person name="Stevens D.C."/>
        </authorList>
    </citation>
    <scope>NUCLEOTIDE SEQUENCE [LARGE SCALE GENOMIC DNA]</scope>
    <source>
        <strain evidence="3">SCPEA02</strain>
    </source>
</reference>
<evidence type="ECO:0008006" key="4">
    <source>
        <dbReference type="Google" id="ProtNLM"/>
    </source>
</evidence>
<gene>
    <name evidence="2" type="ORF">JY651_41380</name>
</gene>
<protein>
    <recommendedName>
        <fullName evidence="4">Lipoprotein</fullName>
    </recommendedName>
</protein>
<evidence type="ECO:0000313" key="3">
    <source>
        <dbReference type="Proteomes" id="UP000662747"/>
    </source>
</evidence>
<name>A0ABX7NVQ7_9BACT</name>
<evidence type="ECO:0000313" key="2">
    <source>
        <dbReference type="EMBL" id="QSQ21565.1"/>
    </source>
</evidence>
<evidence type="ECO:0000256" key="1">
    <source>
        <dbReference type="SAM" id="MobiDB-lite"/>
    </source>
</evidence>
<organism evidence="2 3">
    <name type="scientific">Pyxidicoccus parkwayensis</name>
    <dbReference type="NCBI Taxonomy" id="2813578"/>
    <lineage>
        <taxon>Bacteria</taxon>
        <taxon>Pseudomonadati</taxon>
        <taxon>Myxococcota</taxon>
        <taxon>Myxococcia</taxon>
        <taxon>Myxococcales</taxon>
        <taxon>Cystobacterineae</taxon>
        <taxon>Myxococcaceae</taxon>
        <taxon>Pyxidicoccus</taxon>
    </lineage>
</organism>
<accession>A0ABX7NVQ7</accession>
<dbReference type="NCBIfam" id="NF041842">
    <property type="entry name" value="EpsX"/>
    <property type="match status" value="1"/>
</dbReference>
<feature type="region of interest" description="Disordered" evidence="1">
    <location>
        <begin position="121"/>
        <end position="151"/>
    </location>
</feature>